<dbReference type="AlphaFoldDB" id="A0AAW7X7D5"/>
<protein>
    <submittedName>
        <fullName evidence="1">Uncharacterized protein</fullName>
    </submittedName>
</protein>
<dbReference type="Proteomes" id="UP001169760">
    <property type="component" value="Unassembled WGS sequence"/>
</dbReference>
<name>A0AAW7X7D5_9GAMM</name>
<comment type="caution">
    <text evidence="1">The sequence shown here is derived from an EMBL/GenBank/DDBJ whole genome shotgun (WGS) entry which is preliminary data.</text>
</comment>
<evidence type="ECO:0000313" key="1">
    <source>
        <dbReference type="EMBL" id="MDO6422641.1"/>
    </source>
</evidence>
<dbReference type="EMBL" id="JAUOPB010000006">
    <property type="protein sequence ID" value="MDO6422641.1"/>
    <property type="molecule type" value="Genomic_DNA"/>
</dbReference>
<sequence>MIHKSGEFRFGQAKNGFKSVLFAATSNYFTLDLPAGVAALDSALLTPYNPKRPNDGFKTRLGVTGV</sequence>
<accession>A0AAW7X7D5</accession>
<dbReference type="RefSeq" id="WP_216064820.1">
    <property type="nucleotide sequence ID" value="NZ_JAHKPP010000036.1"/>
</dbReference>
<organism evidence="1 2">
    <name type="scientific">Saccharophagus degradans</name>
    <dbReference type="NCBI Taxonomy" id="86304"/>
    <lineage>
        <taxon>Bacteria</taxon>
        <taxon>Pseudomonadati</taxon>
        <taxon>Pseudomonadota</taxon>
        <taxon>Gammaproteobacteria</taxon>
        <taxon>Cellvibrionales</taxon>
        <taxon>Cellvibrionaceae</taxon>
        <taxon>Saccharophagus</taxon>
    </lineage>
</organism>
<proteinExistence type="predicted"/>
<evidence type="ECO:0000313" key="2">
    <source>
        <dbReference type="Proteomes" id="UP001169760"/>
    </source>
</evidence>
<gene>
    <name evidence="1" type="ORF">Q4521_09160</name>
</gene>
<reference evidence="1" key="1">
    <citation type="submission" date="2023-07" db="EMBL/GenBank/DDBJ databases">
        <title>Genome content predicts the carbon catabolic preferences of heterotrophic bacteria.</title>
        <authorList>
            <person name="Gralka M."/>
        </authorList>
    </citation>
    <scope>NUCLEOTIDE SEQUENCE</scope>
    <source>
        <strain evidence="1">I3M17_2</strain>
    </source>
</reference>